<evidence type="ECO:0000313" key="1">
    <source>
        <dbReference type="EMBL" id="KAJ3442885.1"/>
    </source>
</evidence>
<proteinExistence type="predicted"/>
<organism evidence="1 2">
    <name type="scientific">Anaeramoeba flamelloides</name>
    <dbReference type="NCBI Taxonomy" id="1746091"/>
    <lineage>
        <taxon>Eukaryota</taxon>
        <taxon>Metamonada</taxon>
        <taxon>Anaeramoebidae</taxon>
        <taxon>Anaeramoeba</taxon>
    </lineage>
</organism>
<dbReference type="Proteomes" id="UP001146793">
    <property type="component" value="Unassembled WGS sequence"/>
</dbReference>
<sequence>MSNNFQIQLFFIECIDLSIHVCDQIKNIDTYEARSKLKDGKELTPYFRQTKQKLVQFQKTQENSYEDLLKYIVDLTNCILPRLKDQKPNQNLIEENWIRLQKNQKNFNSEDLTLLVKHFLKENKPKLEYCLKNMLDSITKENVFLFLDFLIDNKTVLKGNNHPRITQLYKDIKKKARTVVTDYYDLWIEKEFFLFFTEETLRFCIKSIKKEVDMILVIHRIEEWINTQIITKFYNNQNEIGGLGNKEKDWHIKKMKKPFQILISKKMKYIRNEDLDKILELGWFNYWEAFQKAKNIIQSLPEEEKKKYQKK</sequence>
<evidence type="ECO:0000313" key="2">
    <source>
        <dbReference type="Proteomes" id="UP001146793"/>
    </source>
</evidence>
<name>A0AAV7ZSF6_9EUKA</name>
<dbReference type="AlphaFoldDB" id="A0AAV7ZSF6"/>
<comment type="caution">
    <text evidence="1">The sequence shown here is derived from an EMBL/GenBank/DDBJ whole genome shotgun (WGS) entry which is preliminary data.</text>
</comment>
<protein>
    <submittedName>
        <fullName evidence="1">Uncharacterized protein</fullName>
    </submittedName>
</protein>
<dbReference type="EMBL" id="JANTQA010000026">
    <property type="protein sequence ID" value="KAJ3442885.1"/>
    <property type="molecule type" value="Genomic_DNA"/>
</dbReference>
<reference evidence="1" key="1">
    <citation type="submission" date="2022-08" db="EMBL/GenBank/DDBJ databases">
        <title>Novel sulphate-reducing endosymbionts in the free-living metamonad Anaeramoeba.</title>
        <authorList>
            <person name="Jerlstrom-Hultqvist J."/>
            <person name="Cepicka I."/>
            <person name="Gallot-Lavallee L."/>
            <person name="Salas-Leiva D."/>
            <person name="Curtis B.A."/>
            <person name="Zahonova K."/>
            <person name="Pipaliya S."/>
            <person name="Dacks J."/>
            <person name="Roger A.J."/>
        </authorList>
    </citation>
    <scope>NUCLEOTIDE SEQUENCE</scope>
    <source>
        <strain evidence="1">Busselton2</strain>
    </source>
</reference>
<gene>
    <name evidence="1" type="ORF">M0812_12637</name>
</gene>
<accession>A0AAV7ZSF6</accession>